<protein>
    <submittedName>
        <fullName evidence="1">Uncharacterized protein</fullName>
    </submittedName>
</protein>
<dbReference type="AlphaFoldDB" id="A0A7X1XJR9"/>
<reference evidence="1 2" key="1">
    <citation type="submission" date="2019-10" db="EMBL/GenBank/DDBJ databases">
        <title>Evaluation of single-gene subtyping targets for Pseudomonas.</title>
        <authorList>
            <person name="Reichler S.J."/>
            <person name="Orsi R.H."/>
            <person name="Wiedmann M."/>
            <person name="Martin N.H."/>
            <person name="Murphy S.I."/>
        </authorList>
    </citation>
    <scope>NUCLEOTIDE SEQUENCE [LARGE SCALE GENOMIC DNA]</scope>
    <source>
        <strain evidence="1 2">FSL R10-3254</strain>
    </source>
</reference>
<organism evidence="1 2">
    <name type="scientific">Pseudomonas helleri</name>
    <dbReference type="NCBI Taxonomy" id="1608996"/>
    <lineage>
        <taxon>Bacteria</taxon>
        <taxon>Pseudomonadati</taxon>
        <taxon>Pseudomonadota</taxon>
        <taxon>Gammaproteobacteria</taxon>
        <taxon>Pseudomonadales</taxon>
        <taxon>Pseudomonadaceae</taxon>
        <taxon>Pseudomonas</taxon>
    </lineage>
</organism>
<evidence type="ECO:0000313" key="2">
    <source>
        <dbReference type="Proteomes" id="UP000489190"/>
    </source>
</evidence>
<dbReference type="EMBL" id="WIWI01000191">
    <property type="protein sequence ID" value="MQT92876.1"/>
    <property type="molecule type" value="Genomic_DNA"/>
</dbReference>
<evidence type="ECO:0000313" key="1">
    <source>
        <dbReference type="EMBL" id="MQT92876.1"/>
    </source>
</evidence>
<name>A0A7X1XJR9_9PSED</name>
<dbReference type="Proteomes" id="UP000489190">
    <property type="component" value="Unassembled WGS sequence"/>
</dbReference>
<dbReference type="RefSeq" id="WP_153331038.1">
    <property type="nucleotide sequence ID" value="NZ_WIWI01000191.1"/>
</dbReference>
<accession>A0A7X1XJR9</accession>
<comment type="caution">
    <text evidence="1">The sequence shown here is derived from an EMBL/GenBank/DDBJ whole genome shotgun (WGS) entry which is preliminary data.</text>
</comment>
<sequence>MIFSFNNKSISVSPVYDDKPRIHPATLNYIYDELEDDLLAKFNENDYVIKKVDFDTNDLKYYYEHKVSAIITKKDGIYEEKTKLNLLGNATTEEIRTHRNHIHYIKTVIEKKTKRR</sequence>
<proteinExistence type="predicted"/>
<gene>
    <name evidence="1" type="ORF">GHO39_27795</name>
</gene>